<protein>
    <submittedName>
        <fullName evidence="1">2957_t:CDS:1</fullName>
    </submittedName>
</protein>
<organism evidence="1 2">
    <name type="scientific">Acaulospora colombiana</name>
    <dbReference type="NCBI Taxonomy" id="27376"/>
    <lineage>
        <taxon>Eukaryota</taxon>
        <taxon>Fungi</taxon>
        <taxon>Fungi incertae sedis</taxon>
        <taxon>Mucoromycota</taxon>
        <taxon>Glomeromycotina</taxon>
        <taxon>Glomeromycetes</taxon>
        <taxon>Diversisporales</taxon>
        <taxon>Acaulosporaceae</taxon>
        <taxon>Acaulospora</taxon>
    </lineage>
</organism>
<dbReference type="EMBL" id="CAJVPT010000930">
    <property type="protein sequence ID" value="CAG8453256.1"/>
    <property type="molecule type" value="Genomic_DNA"/>
</dbReference>
<gene>
    <name evidence="1" type="ORF">ACOLOM_LOCUS849</name>
</gene>
<name>A0ACA9K597_9GLOM</name>
<dbReference type="Proteomes" id="UP000789525">
    <property type="component" value="Unassembled WGS sequence"/>
</dbReference>
<accession>A0ACA9K597</accession>
<evidence type="ECO:0000313" key="2">
    <source>
        <dbReference type="Proteomes" id="UP000789525"/>
    </source>
</evidence>
<sequence length="1502" mass="166936">MRRIPKTPTSDSSNRLTSPTSLPSNVSTNASAISGGTNNNTSASFNINGTNGSSTHTFSWSSVAAANSNSSTTNRSIHNETSEKSDVPDADSALNPFKYTKEFMLKLYKPVGLPLEFERHEYVTSDEPLQPMALITLTEQEHKLLSGASVNSELTRRIVSNATGGVVSGNERVVERERVPFSPRGDKHIGTGLTSPRTERFAGITGGVLSERTSPRSSRPSRVSGTPNTSSVDDPVWNGVTRHAIGTFDSNGVFRIPGSNVDDEYIAKSKKDDSERNNKVEQETVHSDTDTYNQSSQSERLTSKKEQKKFQDEHVDEIEESLRNVSMKEPQSLLQENLKYKLEHQSTTSEQQSLQEQNDKDGWQESQRQETQKNENPEHQKVQETFNHQEQNEQSSSFLLQRQDDSEKQQKLQDNNNSALEEEKVREKDLERESERDKERDQQLIDQQVLMQQLQMQEKEKVLQQQHEKQKAQLQFQEQEQLQIQMQRQEQEQKQLQLQLQLQLQQHQQHQQQQLLLQQQQILQDPQDLLQRQQHVLQHHQQLLLPHHFEDQDDDVLKEAFSYSNVVGNTPPMSPTGKSNKYSNAHSIIGTTSAFGDTSGSSSLFSNNGITSDARKITPEQQKWLYRDPSGNIQGPFSSQEMNEWYKGGFFVLSLLVKRVEDATFEPLGVLIRKTGDDERPFSAPLIGSRPSLTISMPNNSSRVVNDPFPRTWAAPTSPTTAQLFLEQQRFNPFGGTSSVPSTPFDRYQFGGVFGRNDVTNGWNDLGTTNNAWGSTSNAGNLSPRLQAPNSPPLFNNTTTFNVSPPQTYLEHQRVLTQIERQQYLMLQQRQMQQNQHAYQETFLRQHQNFSTMPGPVSAPITNAPNSPFDVLSRSSGWAATTEQQPPSASPWGMIAPGVGVTPSRVSQSEELGYFGLRKENNLGLQQSRNGERPYDIMGGQIHETPFDNKILDGGVEPVTKPALGDEEAYGKKVEENVNQEKVDTPQSSKSPPQLGQKEEMLRSKSSLREIQAEEERKKQYGEKEKASLLNSTPINSNTIGKLPQFPKSSSLGWGSNSSPVTPSSPAPWAKDEDHNVPKNMSLREIQEIEAKQAVVERQVPERKSTSNSTINATLAPWAKDDDHSAQKTPSLREIQEMEAKQAAERQASERKAASASTVNANYNKEDAMSSSISWGPTPSNESNSSSLSTSPVVSTPAWQSNNTAPKKTLREIQKEEEEAMKRRNKIREMQAALNNVGASSNTTTQSNVGKRYADTVSVVAAKKTPTNNVNNAWTTVASKTVSRAAVNSAITNGTSGTMKSGITSKDSSTVWDNEHKGSNNLQGSSRVQNQPGKPAEALKNGTRVAGVKPATTNSIVKSSSQSSGNVTSSSDYSTPKPPSEEFLKWCKQTLRGLSNVNVEEFMQMLLSFPLDPPPATVEIIQDSIYANSPTLDGRRFADEFIKRRKADANGLPMNSLLNHMDNKTNKDLNTASSSSKEDYSGNGAGAFKVVTAKKNKKKQTS</sequence>
<keyword evidence="2" id="KW-1185">Reference proteome</keyword>
<evidence type="ECO:0000313" key="1">
    <source>
        <dbReference type="EMBL" id="CAG8453256.1"/>
    </source>
</evidence>
<comment type="caution">
    <text evidence="1">The sequence shown here is derived from an EMBL/GenBank/DDBJ whole genome shotgun (WGS) entry which is preliminary data.</text>
</comment>
<proteinExistence type="predicted"/>
<reference evidence="1" key="1">
    <citation type="submission" date="2021-06" db="EMBL/GenBank/DDBJ databases">
        <authorList>
            <person name="Kallberg Y."/>
            <person name="Tangrot J."/>
            <person name="Rosling A."/>
        </authorList>
    </citation>
    <scope>NUCLEOTIDE SEQUENCE</scope>
    <source>
        <strain evidence="1">CL356</strain>
    </source>
</reference>
<feature type="non-terminal residue" evidence="1">
    <location>
        <position position="1"/>
    </location>
</feature>